<dbReference type="Gene3D" id="3.40.50.1820">
    <property type="entry name" value="alpha/beta hydrolase"/>
    <property type="match status" value="1"/>
</dbReference>
<dbReference type="EMBL" id="LRPH01000049">
    <property type="protein sequence ID" value="KWU62601.1"/>
    <property type="molecule type" value="Genomic_DNA"/>
</dbReference>
<sequence>MKKLLKIVKIIFFVCSSIIFLGTGAVFIYHNYQLRMESKLMNNEGELVNFNNKKVNVYNEGSGKDTFVFMAGSGIAAPVYELKGLYSEFSKENKISVIERAGYGYSDVFHDDRDIDTILDQTREALIRSGNKPPYILVPHSLSGIEAIYWAQKYPSEVKGIIGLDIGLPNQYVTHKIDEVDSLIIKGMNILTKIGFQRLAPSITYNPEVIQQSFLTEQEKTIYKALSYKQAFNDDMKQELLQSYNNSNKSNSLSFPKETPILFIDAIARENKNSKYTKQKNRDYEEFASKLLIADVKKIEGTHSIYLHAPDEIYKLAMDFINNKVVKN</sequence>
<dbReference type="RefSeq" id="WP_060750381.1">
    <property type="nucleotide sequence ID" value="NZ_LRPH01000049.1"/>
</dbReference>
<keyword evidence="1" id="KW-0812">Transmembrane</keyword>
<organism evidence="2 3">
    <name type="scientific">Bacillus mycoides</name>
    <dbReference type="NCBI Taxonomy" id="1405"/>
    <lineage>
        <taxon>Bacteria</taxon>
        <taxon>Bacillati</taxon>
        <taxon>Bacillota</taxon>
        <taxon>Bacilli</taxon>
        <taxon>Bacillales</taxon>
        <taxon>Bacillaceae</taxon>
        <taxon>Bacillus</taxon>
        <taxon>Bacillus cereus group</taxon>
    </lineage>
</organism>
<evidence type="ECO:0000313" key="3">
    <source>
        <dbReference type="Proteomes" id="UP000065797"/>
    </source>
</evidence>
<feature type="transmembrane region" description="Helical" evidence="1">
    <location>
        <begin position="7"/>
        <end position="29"/>
    </location>
</feature>
<dbReference type="Proteomes" id="UP000065797">
    <property type="component" value="Unassembled WGS sequence"/>
</dbReference>
<reference evidence="2 3" key="1">
    <citation type="submission" date="2016-01" db="EMBL/GenBank/DDBJ databases">
        <authorList>
            <person name="McClelland M."/>
            <person name="Jain A."/>
            <person name="Saraogi P."/>
            <person name="Mendelson R."/>
            <person name="Westerman R."/>
            <person name="SanMiguel P."/>
            <person name="Csonka L."/>
        </authorList>
    </citation>
    <scope>NUCLEOTIDE SEQUENCE [LARGE SCALE GENOMIC DNA]</scope>
    <source>
        <strain evidence="2 3">PE8-15</strain>
    </source>
</reference>
<dbReference type="AlphaFoldDB" id="A0A109G9C1"/>
<evidence type="ECO:0008006" key="4">
    <source>
        <dbReference type="Google" id="ProtNLM"/>
    </source>
</evidence>
<accession>A0A109G9C1</accession>
<keyword evidence="1" id="KW-1133">Transmembrane helix</keyword>
<evidence type="ECO:0000313" key="2">
    <source>
        <dbReference type="EMBL" id="KWU62601.1"/>
    </source>
</evidence>
<dbReference type="InterPro" id="IPR029058">
    <property type="entry name" value="AB_hydrolase_fold"/>
</dbReference>
<protein>
    <recommendedName>
        <fullName evidence="4">Alpha/beta hydrolase</fullName>
    </recommendedName>
</protein>
<gene>
    <name evidence="2" type="ORF">AWW70_14360</name>
</gene>
<evidence type="ECO:0000256" key="1">
    <source>
        <dbReference type="SAM" id="Phobius"/>
    </source>
</evidence>
<dbReference type="SUPFAM" id="SSF53474">
    <property type="entry name" value="alpha/beta-Hydrolases"/>
    <property type="match status" value="1"/>
</dbReference>
<keyword evidence="1" id="KW-0472">Membrane</keyword>
<comment type="caution">
    <text evidence="2">The sequence shown here is derived from an EMBL/GenBank/DDBJ whole genome shotgun (WGS) entry which is preliminary data.</text>
</comment>
<name>A0A109G9C1_BACMY</name>
<proteinExistence type="predicted"/>